<organism evidence="2 3">
    <name type="scientific">Frankliniella fusca</name>
    <dbReference type="NCBI Taxonomy" id="407009"/>
    <lineage>
        <taxon>Eukaryota</taxon>
        <taxon>Metazoa</taxon>
        <taxon>Ecdysozoa</taxon>
        <taxon>Arthropoda</taxon>
        <taxon>Hexapoda</taxon>
        <taxon>Insecta</taxon>
        <taxon>Pterygota</taxon>
        <taxon>Neoptera</taxon>
        <taxon>Paraneoptera</taxon>
        <taxon>Thysanoptera</taxon>
        <taxon>Terebrantia</taxon>
        <taxon>Thripoidea</taxon>
        <taxon>Thripidae</taxon>
        <taxon>Frankliniella</taxon>
    </lineage>
</organism>
<comment type="caution">
    <text evidence="2">The sequence shown here is derived from an EMBL/GenBank/DDBJ whole genome shotgun (WGS) entry which is preliminary data.</text>
</comment>
<proteinExistence type="predicted"/>
<reference evidence="2" key="2">
    <citation type="journal article" date="2023" name="BMC Genomics">
        <title>Pest status, molecular evolution, and epigenetic factors derived from the genome assembly of Frankliniella fusca, a thysanopteran phytovirus vector.</title>
        <authorList>
            <person name="Catto M.A."/>
            <person name="Labadie P.E."/>
            <person name="Jacobson A.L."/>
            <person name="Kennedy G.G."/>
            <person name="Srinivasan R."/>
            <person name="Hunt B.G."/>
        </authorList>
    </citation>
    <scope>NUCLEOTIDE SEQUENCE</scope>
    <source>
        <strain evidence="2">PL_HMW_Pooled</strain>
    </source>
</reference>
<evidence type="ECO:0000256" key="1">
    <source>
        <dbReference type="SAM" id="SignalP"/>
    </source>
</evidence>
<name>A0AAE1H472_9NEOP</name>
<reference evidence="2" key="1">
    <citation type="submission" date="2021-07" db="EMBL/GenBank/DDBJ databases">
        <authorList>
            <person name="Catto M.A."/>
            <person name="Jacobson A."/>
            <person name="Kennedy G."/>
            <person name="Labadie P."/>
            <person name="Hunt B.G."/>
            <person name="Srinivasan R."/>
        </authorList>
    </citation>
    <scope>NUCLEOTIDE SEQUENCE</scope>
    <source>
        <strain evidence="2">PL_HMW_Pooled</strain>
        <tissue evidence="2">Head</tissue>
    </source>
</reference>
<dbReference type="EMBL" id="JAHWGI010000382">
    <property type="protein sequence ID" value="KAK3914474.1"/>
    <property type="molecule type" value="Genomic_DNA"/>
</dbReference>
<accession>A0AAE1H472</accession>
<evidence type="ECO:0000313" key="3">
    <source>
        <dbReference type="Proteomes" id="UP001219518"/>
    </source>
</evidence>
<evidence type="ECO:0000313" key="2">
    <source>
        <dbReference type="EMBL" id="KAK3914474.1"/>
    </source>
</evidence>
<protein>
    <submittedName>
        <fullName evidence="2">Toll-like receptor 3</fullName>
    </submittedName>
</protein>
<keyword evidence="1" id="KW-0732">Signal</keyword>
<keyword evidence="2" id="KW-0675">Receptor</keyword>
<sequence length="242" mass="27009">MIVIKSLFVVVVTTLISDLHELTASLAAKFLQPHLVPRLEAGDVLSDQQIADLRLALGESDSLLPVASVDFGAGARIFLGKVKIDLDVLNNCQTRCVRYLVVLVKNLLEILPEQSGRLEAARYFTPQEALLQDSRADVLQLPSAPGVHTDQLKQEWDRLPRVNWLAFFKGEIPKISSEFWQGVVQYDRLGVEPKFQTLTTLAFRTLCSLLANADVERAFSFMNQNKAEEPHERPAPGGRYAN</sequence>
<keyword evidence="3" id="KW-1185">Reference proteome</keyword>
<gene>
    <name evidence="2" type="ORF">KUF71_023875</name>
</gene>
<feature type="chain" id="PRO_5041928826" evidence="1">
    <location>
        <begin position="28"/>
        <end position="242"/>
    </location>
</feature>
<dbReference type="AlphaFoldDB" id="A0AAE1H472"/>
<dbReference type="Proteomes" id="UP001219518">
    <property type="component" value="Unassembled WGS sequence"/>
</dbReference>
<feature type="signal peptide" evidence="1">
    <location>
        <begin position="1"/>
        <end position="27"/>
    </location>
</feature>